<gene>
    <name evidence="4" type="ORF">CO072_02435</name>
    <name evidence="1" type="ORF">COS45_01555</name>
    <name evidence="3" type="ORF">COY63_00085</name>
    <name evidence="2" type="ORF">COZ66_01780</name>
</gene>
<dbReference type="PANTHER" id="PTHR10098">
    <property type="entry name" value="RAPSYN-RELATED"/>
    <property type="match status" value="1"/>
</dbReference>
<evidence type="ECO:0000313" key="1">
    <source>
        <dbReference type="EMBL" id="PIV13687.1"/>
    </source>
</evidence>
<dbReference type="SUPFAM" id="SSF81901">
    <property type="entry name" value="HCP-like"/>
    <property type="match status" value="1"/>
</dbReference>
<dbReference type="InterPro" id="IPR019734">
    <property type="entry name" value="TPR_rpt"/>
</dbReference>
<protein>
    <recommendedName>
        <fullName evidence="8">Tetratricopeptide repeat protein</fullName>
    </recommendedName>
</protein>
<accession>A0A2H9P9A6</accession>
<evidence type="ECO:0000313" key="5">
    <source>
        <dbReference type="Proteomes" id="UP000228874"/>
    </source>
</evidence>
<name>A0A2H9RCI3_HUBC1</name>
<sequence>MRRTEDIVSRIRNFDEIIEIYKKAINKTPNKKDKATYFKLMGFTCLDFYNNLKSAKEAKKYYTKALNLFGEMGDKAGKSACYSGLGKIEYLVSFGTPNLDGLKKAEKYFKLSLEIDVDPASNIHNNVLLGDIYKILGKLNEANNCYRMALKINEKLSEVADNKVKDEKGFINKTSNTSCTL</sequence>
<organism evidence="4 7">
    <name type="scientific">Huberarchaeum crystalense</name>
    <dbReference type="NCBI Taxonomy" id="2014257"/>
    <lineage>
        <taxon>Archaea</taxon>
        <taxon>Candidatus Huberarchaeota</taxon>
        <taxon>Candidatus Huberarchaeia</taxon>
        <taxon>Candidatus Huberarchaeales</taxon>
        <taxon>Candidatus Huberarchaeaceae</taxon>
        <taxon>Candidatus Huberarchaeum</taxon>
    </lineage>
</organism>
<evidence type="ECO:0000313" key="3">
    <source>
        <dbReference type="EMBL" id="PIZ00054.1"/>
    </source>
</evidence>
<reference evidence="5 6" key="2">
    <citation type="submission" date="2017-09" db="EMBL/GenBank/DDBJ databases">
        <title>Depth-based differentiation of microbial function through sediment-hosted aquifers and enrichment of novel symbionts in the deep terrestrial subsurface.</title>
        <authorList>
            <person name="Probst A.J."/>
            <person name="Ladd B."/>
            <person name="Jarett J.K."/>
            <person name="Geller-Mcgrath D.E."/>
            <person name="Sieber C.M.K."/>
            <person name="Emerson J.B."/>
            <person name="Anantharaman K."/>
            <person name="Thomas B.C."/>
            <person name="Malmstrom R."/>
            <person name="Stieglmeier M."/>
            <person name="Klingl A."/>
            <person name="Woyke T."/>
            <person name="Ryan C.M."/>
            <person name="Banfield J.F."/>
        </authorList>
    </citation>
    <scope>NUCLEOTIDE SEQUENCE [LARGE SCALE GENOMIC DNA]</scope>
</reference>
<dbReference type="Proteomes" id="UP000231449">
    <property type="component" value="Unassembled WGS sequence"/>
</dbReference>
<reference evidence="4" key="1">
    <citation type="submission" date="2017-09" db="EMBL/GenBank/DDBJ databases">
        <title>Depth-based differentiation of microbial function through sediment-hosted aquifers and enrichment of novel symbionts in the deep terrestrial subsurface.</title>
        <authorList>
            <person name="Probst A.J."/>
            <person name="Ladd B."/>
            <person name="Jarett J.K."/>
            <person name="Geller-Mcgrath D.E."/>
            <person name="Sieber C.M."/>
            <person name="Emerson J.B."/>
            <person name="Anantharaman K."/>
            <person name="Thomas B.C."/>
            <person name="Malmstrom R."/>
            <person name="Stieglmeier M."/>
            <person name="Klingl A."/>
            <person name="Woyke T."/>
            <person name="Ryan C.M."/>
            <person name="Banfield J.F."/>
        </authorList>
    </citation>
    <scope>NUCLEOTIDE SEQUENCE [LARGE SCALE GENOMIC DNA]</scope>
    <source>
        <strain evidence="1">CG03_land_8_20_14_0_80_31_114</strain>
        <strain evidence="3">CG_4_10_14_0_8_um_filter_31_133</strain>
        <strain evidence="2">CG_4_8_14_3_um_filter</strain>
        <strain evidence="4">CG_4_9_14_0_8_um_filter_31_21</strain>
    </source>
</reference>
<evidence type="ECO:0000313" key="6">
    <source>
        <dbReference type="Proteomes" id="UP000230713"/>
    </source>
</evidence>
<evidence type="ECO:0008006" key="8">
    <source>
        <dbReference type="Google" id="ProtNLM"/>
    </source>
</evidence>
<dbReference type="Proteomes" id="UP000228874">
    <property type="component" value="Unassembled WGS sequence"/>
</dbReference>
<dbReference type="EMBL" id="PEUT01000038">
    <property type="protein sequence ID" value="PIV13687.1"/>
    <property type="molecule type" value="Genomic_DNA"/>
</dbReference>
<dbReference type="EMBL" id="PFSX01000069">
    <property type="protein sequence ID" value="PJC01071.1"/>
    <property type="molecule type" value="Genomic_DNA"/>
</dbReference>
<evidence type="ECO:0000313" key="4">
    <source>
        <dbReference type="EMBL" id="PJC01071.1"/>
    </source>
</evidence>
<dbReference type="Proteomes" id="UP000231232">
    <property type="component" value="Unassembled WGS sequence"/>
</dbReference>
<accession>A0A2H9M308</accession>
<dbReference type="EMBL" id="PFMG01000004">
    <property type="protein sequence ID" value="PIZ00054.1"/>
    <property type="molecule type" value="Genomic_DNA"/>
</dbReference>
<dbReference type="Pfam" id="PF13181">
    <property type="entry name" value="TPR_8"/>
    <property type="match status" value="2"/>
</dbReference>
<accession>A0A2H9N2K5</accession>
<dbReference type="AlphaFoldDB" id="A0A2H9RCI3"/>
<accession>A0A2H9RCI3</accession>
<dbReference type="InterPro" id="IPR011990">
    <property type="entry name" value="TPR-like_helical_dom_sf"/>
</dbReference>
<proteinExistence type="predicted"/>
<comment type="caution">
    <text evidence="4">The sequence shown here is derived from an EMBL/GenBank/DDBJ whole genome shotgun (WGS) entry which is preliminary data.</text>
</comment>
<dbReference type="Proteomes" id="UP000230713">
    <property type="component" value="Unassembled WGS sequence"/>
</dbReference>
<dbReference type="Gene3D" id="1.25.40.10">
    <property type="entry name" value="Tetratricopeptide repeat domain"/>
    <property type="match status" value="2"/>
</dbReference>
<evidence type="ECO:0000313" key="2">
    <source>
        <dbReference type="EMBL" id="PIX28020.1"/>
    </source>
</evidence>
<evidence type="ECO:0000313" key="7">
    <source>
        <dbReference type="Proteomes" id="UP000231232"/>
    </source>
</evidence>
<dbReference type="EMBL" id="PFIH01000045">
    <property type="protein sequence ID" value="PIX28020.1"/>
    <property type="molecule type" value="Genomic_DNA"/>
</dbReference>